<protein>
    <submittedName>
        <fullName evidence="1">Uncharacterized protein</fullName>
    </submittedName>
</protein>
<proteinExistence type="predicted"/>
<keyword evidence="2" id="KW-1185">Reference proteome</keyword>
<dbReference type="Proteomes" id="UP001519460">
    <property type="component" value="Unassembled WGS sequence"/>
</dbReference>
<reference evidence="1 2" key="1">
    <citation type="journal article" date="2023" name="Sci. Data">
        <title>Genome assembly of the Korean intertidal mud-creeper Batillaria attramentaria.</title>
        <authorList>
            <person name="Patra A.K."/>
            <person name="Ho P.T."/>
            <person name="Jun S."/>
            <person name="Lee S.J."/>
            <person name="Kim Y."/>
            <person name="Won Y.J."/>
        </authorList>
    </citation>
    <scope>NUCLEOTIDE SEQUENCE [LARGE SCALE GENOMIC DNA]</scope>
    <source>
        <strain evidence="1">Wonlab-2016</strain>
    </source>
</reference>
<dbReference type="AlphaFoldDB" id="A0ABD0JB45"/>
<name>A0ABD0JB45_9CAEN</name>
<accession>A0ABD0JB45</accession>
<gene>
    <name evidence="1" type="ORF">BaRGS_00036657</name>
</gene>
<evidence type="ECO:0000313" key="1">
    <source>
        <dbReference type="EMBL" id="KAK7468074.1"/>
    </source>
</evidence>
<organism evidence="1 2">
    <name type="scientific">Batillaria attramentaria</name>
    <dbReference type="NCBI Taxonomy" id="370345"/>
    <lineage>
        <taxon>Eukaryota</taxon>
        <taxon>Metazoa</taxon>
        <taxon>Spiralia</taxon>
        <taxon>Lophotrochozoa</taxon>
        <taxon>Mollusca</taxon>
        <taxon>Gastropoda</taxon>
        <taxon>Caenogastropoda</taxon>
        <taxon>Sorbeoconcha</taxon>
        <taxon>Cerithioidea</taxon>
        <taxon>Batillariidae</taxon>
        <taxon>Batillaria</taxon>
    </lineage>
</organism>
<comment type="caution">
    <text evidence="1">The sequence shown here is derived from an EMBL/GenBank/DDBJ whole genome shotgun (WGS) entry which is preliminary data.</text>
</comment>
<evidence type="ECO:0000313" key="2">
    <source>
        <dbReference type="Proteomes" id="UP001519460"/>
    </source>
</evidence>
<sequence length="86" mass="9499">MQVRGPTRRLQAIRLPGDKGIGQCRNLSIIAKTDGLLLRGQDFLVLVYIVCVQLLHETVDQCGYCLRSDRVYAGCKNNEGTVAHGL</sequence>
<dbReference type="EMBL" id="JACVVK020000523">
    <property type="protein sequence ID" value="KAK7468074.1"/>
    <property type="molecule type" value="Genomic_DNA"/>
</dbReference>